<protein>
    <submittedName>
        <fullName evidence="2">FtsJ domain-containing protein</fullName>
    </submittedName>
</protein>
<keyword evidence="1" id="KW-1185">Reference proteome</keyword>
<sequence length="262" mass="29555">MPYPLSKLPYGLRCRLGELATPAERYFLQVAAGSKDICPPQLQTITDLGVVTIMRENGAMTVEVGNGKFEPLENNTLLSGHHVHLDSLNETDLTMEIVSSSSIWLILENCDITMSFLQKVASKFRGSVALLIIKRDSADTLTPICLSTIFAIFPHLGNLCLDYVTPTSWMPNEQTLSRKFRMLSNMSMYVHDLDAIRGLDFKEFFRKQPSDFQLELSTEKLPVDCIPEFETIINKYFNPSDENCGQLAVERATIGRSFYNLK</sequence>
<dbReference type="AlphaFoldDB" id="A0A7E4ZXF6"/>
<dbReference type="WBParaSite" id="Pan_g23510.t1">
    <property type="protein sequence ID" value="Pan_g23510.t1"/>
    <property type="gene ID" value="Pan_g23510"/>
</dbReference>
<organism evidence="1 2">
    <name type="scientific">Panagrellus redivivus</name>
    <name type="common">Microworm</name>
    <dbReference type="NCBI Taxonomy" id="6233"/>
    <lineage>
        <taxon>Eukaryota</taxon>
        <taxon>Metazoa</taxon>
        <taxon>Ecdysozoa</taxon>
        <taxon>Nematoda</taxon>
        <taxon>Chromadorea</taxon>
        <taxon>Rhabditida</taxon>
        <taxon>Tylenchina</taxon>
        <taxon>Panagrolaimomorpha</taxon>
        <taxon>Panagrolaimoidea</taxon>
        <taxon>Panagrolaimidae</taxon>
        <taxon>Panagrellus</taxon>
    </lineage>
</organism>
<proteinExistence type="predicted"/>
<evidence type="ECO:0000313" key="1">
    <source>
        <dbReference type="Proteomes" id="UP000492821"/>
    </source>
</evidence>
<name>A0A7E4ZXF6_PANRE</name>
<accession>A0A7E4ZXF6</accession>
<evidence type="ECO:0000313" key="2">
    <source>
        <dbReference type="WBParaSite" id="Pan_g23510.t1"/>
    </source>
</evidence>
<reference evidence="1" key="1">
    <citation type="journal article" date="2013" name="Genetics">
        <title>The draft genome and transcriptome of Panagrellus redivivus are shaped by the harsh demands of a free-living lifestyle.</title>
        <authorList>
            <person name="Srinivasan J."/>
            <person name="Dillman A.R."/>
            <person name="Macchietto M.G."/>
            <person name="Heikkinen L."/>
            <person name="Lakso M."/>
            <person name="Fracchia K.M."/>
            <person name="Antoshechkin I."/>
            <person name="Mortazavi A."/>
            <person name="Wong G."/>
            <person name="Sternberg P.W."/>
        </authorList>
    </citation>
    <scope>NUCLEOTIDE SEQUENCE [LARGE SCALE GENOMIC DNA]</scope>
    <source>
        <strain evidence="1">MT8872</strain>
    </source>
</reference>
<reference evidence="2" key="2">
    <citation type="submission" date="2020-10" db="UniProtKB">
        <authorList>
            <consortium name="WormBaseParasite"/>
        </authorList>
    </citation>
    <scope>IDENTIFICATION</scope>
</reference>
<dbReference type="Proteomes" id="UP000492821">
    <property type="component" value="Unassembled WGS sequence"/>
</dbReference>